<sequence>MFKKFFTLFISAFLLVSVVACSNTSSQSKKKEYVSKDEISNVFEDPDSYSGKYIKLSGKIFNVKKKDGGLNGYQICYDIKNNNQDFFVSLKSTPKFNNDDYVTVDGMINGTLEAENNLGNKITMPEISSAKVKKSSYMDLVVPAKKTISPNASQEINGIKLTIDKIEYAEEETRVYVTVVNNSGDTFDLNNYDIKLTMNGTQIEQDNSSLSQYEGDYPQLSYEILNGITNSGILVFPKMDQNNFTLLADGYTDANFDEINFEIQVNVEQ</sequence>
<protein>
    <recommendedName>
        <fullName evidence="4">DUF4352 domain-containing protein</fullName>
    </recommendedName>
</protein>
<comment type="caution">
    <text evidence="2">The sequence shown here is derived from an EMBL/GenBank/DDBJ whole genome shotgun (WGS) entry which is preliminary data.</text>
</comment>
<proteinExistence type="predicted"/>
<feature type="signal peptide" evidence="1">
    <location>
        <begin position="1"/>
        <end position="22"/>
    </location>
</feature>
<dbReference type="RefSeq" id="WP_320326377.1">
    <property type="nucleotide sequence ID" value="NZ_JALBUS010000018.1"/>
</dbReference>
<dbReference type="EMBL" id="JALBUS010000018">
    <property type="protein sequence ID" value="MDX8418127.1"/>
    <property type="molecule type" value="Genomic_DNA"/>
</dbReference>
<dbReference type="PROSITE" id="PS51257">
    <property type="entry name" value="PROKAR_LIPOPROTEIN"/>
    <property type="match status" value="1"/>
</dbReference>
<evidence type="ECO:0008006" key="4">
    <source>
        <dbReference type="Google" id="ProtNLM"/>
    </source>
</evidence>
<organism evidence="2 3">
    <name type="scientific">Absicoccus intestinalis</name>
    <dbReference type="NCBI Taxonomy" id="2926319"/>
    <lineage>
        <taxon>Bacteria</taxon>
        <taxon>Bacillati</taxon>
        <taxon>Bacillota</taxon>
        <taxon>Erysipelotrichia</taxon>
        <taxon>Erysipelotrichales</taxon>
        <taxon>Erysipelotrichaceae</taxon>
        <taxon>Absicoccus</taxon>
    </lineage>
</organism>
<evidence type="ECO:0000313" key="2">
    <source>
        <dbReference type="EMBL" id="MDX8418127.1"/>
    </source>
</evidence>
<keyword evidence="3" id="KW-1185">Reference proteome</keyword>
<reference evidence="2 3" key="1">
    <citation type="submission" date="2022-03" db="EMBL/GenBank/DDBJ databases">
        <title>Novel taxa within the pig intestine.</title>
        <authorList>
            <person name="Wylensek D."/>
            <person name="Bishof K."/>
            <person name="Afrizal A."/>
            <person name="Clavel T."/>
        </authorList>
    </citation>
    <scope>NUCLEOTIDE SEQUENCE [LARGE SCALE GENOMIC DNA]</scope>
    <source>
        <strain evidence="2 3">Cla-KB-P134</strain>
    </source>
</reference>
<accession>A0ABU4WNI5</accession>
<evidence type="ECO:0000313" key="3">
    <source>
        <dbReference type="Proteomes" id="UP001285244"/>
    </source>
</evidence>
<feature type="chain" id="PRO_5045411930" description="DUF4352 domain-containing protein" evidence="1">
    <location>
        <begin position="23"/>
        <end position="269"/>
    </location>
</feature>
<gene>
    <name evidence="2" type="ORF">MOZ64_09815</name>
</gene>
<name>A0ABU4WNI5_9FIRM</name>
<dbReference type="Proteomes" id="UP001285244">
    <property type="component" value="Unassembled WGS sequence"/>
</dbReference>
<evidence type="ECO:0000256" key="1">
    <source>
        <dbReference type="SAM" id="SignalP"/>
    </source>
</evidence>
<keyword evidence="1" id="KW-0732">Signal</keyword>